<evidence type="ECO:0000256" key="2">
    <source>
        <dbReference type="ARBA" id="ARBA00022525"/>
    </source>
</evidence>
<accession>A0ABW4MUE5</accession>
<dbReference type="RefSeq" id="WP_388041994.1">
    <property type="nucleotide sequence ID" value="NZ_JBHUEK010000034.1"/>
</dbReference>
<name>A0ABW4MUE5_9BACI</name>
<evidence type="ECO:0000256" key="3">
    <source>
        <dbReference type="SAM" id="MobiDB-lite"/>
    </source>
</evidence>
<keyword evidence="2" id="KW-0964">Secreted</keyword>
<protein>
    <submittedName>
        <fullName evidence="5">Pre-toxin TG domain-containing protein</fullName>
    </submittedName>
</protein>
<feature type="region of interest" description="Disordered" evidence="3">
    <location>
        <begin position="156"/>
        <end position="190"/>
    </location>
</feature>
<dbReference type="Pfam" id="PF14449">
    <property type="entry name" value="PT-TG"/>
    <property type="match status" value="1"/>
</dbReference>
<proteinExistence type="predicted"/>
<evidence type="ECO:0000313" key="6">
    <source>
        <dbReference type="Proteomes" id="UP001597227"/>
    </source>
</evidence>
<dbReference type="Proteomes" id="UP001597227">
    <property type="component" value="Unassembled WGS sequence"/>
</dbReference>
<evidence type="ECO:0000256" key="1">
    <source>
        <dbReference type="ARBA" id="ARBA00004613"/>
    </source>
</evidence>
<evidence type="ECO:0000313" key="5">
    <source>
        <dbReference type="EMBL" id="MFD1781589.1"/>
    </source>
</evidence>
<feature type="compositionally biased region" description="Basic and acidic residues" evidence="3">
    <location>
        <begin position="170"/>
        <end position="181"/>
    </location>
</feature>
<feature type="domain" description="Pre-toxin TG" evidence="4">
    <location>
        <begin position="89"/>
        <end position="137"/>
    </location>
</feature>
<comment type="subcellular location">
    <subcellularLocation>
        <location evidence="1">Secreted</location>
    </subcellularLocation>
</comment>
<keyword evidence="6" id="KW-1185">Reference proteome</keyword>
<sequence length="190" mass="21232">MSDIKVKAEELEDFASQIGKAERECDDALVAINWHFSSLLANFPGVVPGSLHNLEADLKYSIKKYKCKLDDAQQLIKLTAANMKKDKQKMSGKVGEFLLELVGWYDIQREFSEYDAITGEKLSAGDRVLTVGFLALTFVPPAKAAGVWRKSRSKRCKSGSSFLSNNTRSIFEDKKRPRPEKGSTSIPLRV</sequence>
<dbReference type="InterPro" id="IPR027797">
    <property type="entry name" value="PT-TG_dom"/>
</dbReference>
<evidence type="ECO:0000259" key="4">
    <source>
        <dbReference type="Pfam" id="PF14449"/>
    </source>
</evidence>
<dbReference type="EMBL" id="JBHUEK010000034">
    <property type="protein sequence ID" value="MFD1781589.1"/>
    <property type="molecule type" value="Genomic_DNA"/>
</dbReference>
<organism evidence="5 6">
    <name type="scientific">Fredinandcohnia salidurans</name>
    <dbReference type="NCBI Taxonomy" id="2595041"/>
    <lineage>
        <taxon>Bacteria</taxon>
        <taxon>Bacillati</taxon>
        <taxon>Bacillota</taxon>
        <taxon>Bacilli</taxon>
        <taxon>Bacillales</taxon>
        <taxon>Bacillaceae</taxon>
        <taxon>Fredinandcohnia</taxon>
    </lineage>
</organism>
<gene>
    <name evidence="5" type="ORF">ACFSFW_23360</name>
</gene>
<comment type="caution">
    <text evidence="5">The sequence shown here is derived from an EMBL/GenBank/DDBJ whole genome shotgun (WGS) entry which is preliminary data.</text>
</comment>
<reference evidence="6" key="1">
    <citation type="journal article" date="2019" name="Int. J. Syst. Evol. Microbiol.">
        <title>The Global Catalogue of Microorganisms (GCM) 10K type strain sequencing project: providing services to taxonomists for standard genome sequencing and annotation.</title>
        <authorList>
            <consortium name="The Broad Institute Genomics Platform"/>
            <consortium name="The Broad Institute Genome Sequencing Center for Infectious Disease"/>
            <person name="Wu L."/>
            <person name="Ma J."/>
        </authorList>
    </citation>
    <scope>NUCLEOTIDE SEQUENCE [LARGE SCALE GENOMIC DNA]</scope>
    <source>
        <strain evidence="6">CCUG 15531</strain>
    </source>
</reference>